<sequence length="534" mass="60094">MNQVHHIATRLLDFPVEIILDILSHLDVHDLVRARRVCNDIRQAIDSSSELLYSMDLEYFNAIPVPSIPGPDYSIPTLRKSLLQSESAWQKAEYSKRNPIAIPHPPSMHQWSCGVLGFPVESLQQIMFFQPQLADGHSNTINLRQWSCQLDSAAALRLVHYNFSVAEDLVTLVFRAPSGESHAYDVIFRSLSEDKVHRGAAFPSVKALDNEVDLELLDPYTLRSSIFGDYYGVLFRNVNKANGEVADCLQIWNWKSKDTFQCLEVFDPACKTMNFSFLTNERILVVNARELLLYSLVHAPNALQLTAKFSLPALHSPFEYACIGFSPIPSHACAHNQMIALSMDISGGSLTKNPCFTSYVERNTLLKLESTYVSCYGKATEDSPDLPWSSWGPDHTRSFEESSFDPCKHSVIGFRTASLVGNQNSKRPLCIRDFNPHRVVDFKAGNGTKRNQRLVEGSEILPNSSLFLEPLGSGLPYLETITEEKFLSTDMTMEVNRVTLLSFEVMNTIRMPNAGGQSFVEHELLQGFEVLDFE</sequence>
<gene>
    <name evidence="2" type="ORF">F5891DRAFT_148502</name>
</gene>
<proteinExistence type="predicted"/>
<dbReference type="RefSeq" id="XP_041228271.1">
    <property type="nucleotide sequence ID" value="XM_041370678.1"/>
</dbReference>
<dbReference type="SMART" id="SM00256">
    <property type="entry name" value="FBOX"/>
    <property type="match status" value="1"/>
</dbReference>
<dbReference type="Proteomes" id="UP001195769">
    <property type="component" value="Unassembled WGS sequence"/>
</dbReference>
<comment type="caution">
    <text evidence="2">The sequence shown here is derived from an EMBL/GenBank/DDBJ whole genome shotgun (WGS) entry which is preliminary data.</text>
</comment>
<dbReference type="InterPro" id="IPR036047">
    <property type="entry name" value="F-box-like_dom_sf"/>
</dbReference>
<dbReference type="InterPro" id="IPR001810">
    <property type="entry name" value="F-box_dom"/>
</dbReference>
<accession>A0AAD4HNE3</accession>
<evidence type="ECO:0000259" key="1">
    <source>
        <dbReference type="PROSITE" id="PS50181"/>
    </source>
</evidence>
<dbReference type="SUPFAM" id="SSF81383">
    <property type="entry name" value="F-box domain"/>
    <property type="match status" value="1"/>
</dbReference>
<name>A0AAD4HNE3_9AGAM</name>
<evidence type="ECO:0000313" key="3">
    <source>
        <dbReference type="Proteomes" id="UP001195769"/>
    </source>
</evidence>
<dbReference type="Gene3D" id="1.20.1280.50">
    <property type="match status" value="1"/>
</dbReference>
<dbReference type="Pfam" id="PF00646">
    <property type="entry name" value="F-box"/>
    <property type="match status" value="1"/>
</dbReference>
<organism evidence="2 3">
    <name type="scientific">Suillus fuscotomentosus</name>
    <dbReference type="NCBI Taxonomy" id="1912939"/>
    <lineage>
        <taxon>Eukaryota</taxon>
        <taxon>Fungi</taxon>
        <taxon>Dikarya</taxon>
        <taxon>Basidiomycota</taxon>
        <taxon>Agaricomycotina</taxon>
        <taxon>Agaricomycetes</taxon>
        <taxon>Agaricomycetidae</taxon>
        <taxon>Boletales</taxon>
        <taxon>Suillineae</taxon>
        <taxon>Suillaceae</taxon>
        <taxon>Suillus</taxon>
    </lineage>
</organism>
<evidence type="ECO:0000313" key="2">
    <source>
        <dbReference type="EMBL" id="KAG1902696.1"/>
    </source>
</evidence>
<reference evidence="2" key="1">
    <citation type="journal article" date="2020" name="New Phytol.">
        <title>Comparative genomics reveals dynamic genome evolution in host specialist ectomycorrhizal fungi.</title>
        <authorList>
            <person name="Lofgren L.A."/>
            <person name="Nguyen N.H."/>
            <person name="Vilgalys R."/>
            <person name="Ruytinx J."/>
            <person name="Liao H.L."/>
            <person name="Branco S."/>
            <person name="Kuo A."/>
            <person name="LaButti K."/>
            <person name="Lipzen A."/>
            <person name="Andreopoulos W."/>
            <person name="Pangilinan J."/>
            <person name="Riley R."/>
            <person name="Hundley H."/>
            <person name="Na H."/>
            <person name="Barry K."/>
            <person name="Grigoriev I.V."/>
            <person name="Stajich J.E."/>
            <person name="Kennedy P.G."/>
        </authorList>
    </citation>
    <scope>NUCLEOTIDE SEQUENCE</scope>
    <source>
        <strain evidence="2">FC203</strain>
    </source>
</reference>
<protein>
    <recommendedName>
        <fullName evidence="1">F-box domain-containing protein</fullName>
    </recommendedName>
</protein>
<dbReference type="GeneID" id="64664976"/>
<dbReference type="AlphaFoldDB" id="A0AAD4HNE3"/>
<dbReference type="CDD" id="cd22150">
    <property type="entry name" value="F-box_CeFBXA-like"/>
    <property type="match status" value="1"/>
</dbReference>
<dbReference type="EMBL" id="JABBWK010000016">
    <property type="protein sequence ID" value="KAG1902696.1"/>
    <property type="molecule type" value="Genomic_DNA"/>
</dbReference>
<dbReference type="PROSITE" id="PS50181">
    <property type="entry name" value="FBOX"/>
    <property type="match status" value="1"/>
</dbReference>
<keyword evidence="3" id="KW-1185">Reference proteome</keyword>
<feature type="domain" description="F-box" evidence="1">
    <location>
        <begin position="8"/>
        <end position="55"/>
    </location>
</feature>